<evidence type="ECO:0000256" key="5">
    <source>
        <dbReference type="RuleBase" id="RU363041"/>
    </source>
</evidence>
<evidence type="ECO:0000256" key="4">
    <source>
        <dbReference type="ARBA" id="ARBA00023136"/>
    </source>
</evidence>
<dbReference type="EMBL" id="JAFKMR010000020">
    <property type="protein sequence ID" value="MBN8744709.1"/>
    <property type="molecule type" value="Genomic_DNA"/>
</dbReference>
<keyword evidence="2 5" id="KW-0812">Transmembrane</keyword>
<feature type="transmembrane region" description="Helical" evidence="5">
    <location>
        <begin position="83"/>
        <end position="101"/>
    </location>
</feature>
<keyword evidence="4 5" id="KW-0472">Membrane</keyword>
<feature type="transmembrane region" description="Helical" evidence="5">
    <location>
        <begin position="215"/>
        <end position="237"/>
    </location>
</feature>
<keyword evidence="5" id="KW-1003">Cell membrane</keyword>
<feature type="transmembrane region" description="Helical" evidence="5">
    <location>
        <begin position="49"/>
        <end position="71"/>
    </location>
</feature>
<comment type="similarity">
    <text evidence="5">Belongs to the 4-toluene sulfonate uptake permease (TSUP) (TC 2.A.102) family.</text>
</comment>
<evidence type="ECO:0000313" key="6">
    <source>
        <dbReference type="EMBL" id="MBN8744709.1"/>
    </source>
</evidence>
<dbReference type="AlphaFoldDB" id="A0A8I1MYK0"/>
<comment type="caution">
    <text evidence="6">The sequence shown here is derived from an EMBL/GenBank/DDBJ whole genome shotgun (WGS) entry which is preliminary data.</text>
</comment>
<feature type="transmembrane region" description="Helical" evidence="5">
    <location>
        <begin position="249"/>
        <end position="268"/>
    </location>
</feature>
<reference evidence="6" key="1">
    <citation type="submission" date="2021-02" db="EMBL/GenBank/DDBJ databases">
        <title>Thiocyanate and organic carbon inputs drive convergent selection for specific autotrophic Afipia and Thiobacillus strains within complex microbiomes.</title>
        <authorList>
            <person name="Huddy R.J."/>
            <person name="Sachdeva R."/>
            <person name="Kadzinga F."/>
            <person name="Kantor R.S."/>
            <person name="Harrison S.T.L."/>
            <person name="Banfield J.F."/>
        </authorList>
    </citation>
    <scope>NUCLEOTIDE SEQUENCE</scope>
    <source>
        <strain evidence="6">SCN18_13_7_16_R3_B_64_19</strain>
    </source>
</reference>
<feature type="transmembrane region" description="Helical" evidence="5">
    <location>
        <begin position="181"/>
        <end position="203"/>
    </location>
</feature>
<dbReference type="PANTHER" id="PTHR43483">
    <property type="entry name" value="MEMBRANE TRANSPORTER PROTEIN HI_0806-RELATED"/>
    <property type="match status" value="1"/>
</dbReference>
<dbReference type="InterPro" id="IPR002781">
    <property type="entry name" value="TM_pro_TauE-like"/>
</dbReference>
<gene>
    <name evidence="6" type="ORF">J0I24_10435</name>
</gene>
<evidence type="ECO:0000256" key="3">
    <source>
        <dbReference type="ARBA" id="ARBA00022989"/>
    </source>
</evidence>
<organism evidence="6 7">
    <name type="scientific">Thiomonas arsenitoxydans (strain DSM 22701 / CIP 110005 / 3As)</name>
    <dbReference type="NCBI Taxonomy" id="426114"/>
    <lineage>
        <taxon>Bacteria</taxon>
        <taxon>Pseudomonadati</taxon>
        <taxon>Pseudomonadota</taxon>
        <taxon>Betaproteobacteria</taxon>
        <taxon>Burkholderiales</taxon>
        <taxon>Thiomonas</taxon>
    </lineage>
</organism>
<sequence>MMWLSIAIFLLAGASAGFLGGLLGIGGGLLLVAALSFALPALGIPADEVIHVAVATSMASIVLTFISSATAHIRRGGVLWPSWRWLAPGMVIGGFIGAHLAQMLSGPVLRYVIAGFCAVMAVQMAAGKRKKTVPGQEHIPRSPWLLPAGVGIGAVSSVVGIGGGSMTVPLLVALGVQPVKAVATSTVCGLAIALSSALSYMISVHAPVHPLPPGAFGYVFLPAAAATAVASMVLAPYGVRVAHRISGDALKRVFSIFLIFIGALIAFGG</sequence>
<accession>A0A8I1MYK0</accession>
<evidence type="ECO:0000313" key="7">
    <source>
        <dbReference type="Proteomes" id="UP000664800"/>
    </source>
</evidence>
<protein>
    <recommendedName>
        <fullName evidence="5">Probable membrane transporter protein</fullName>
    </recommendedName>
</protein>
<dbReference type="GO" id="GO:0005886">
    <property type="term" value="C:plasma membrane"/>
    <property type="evidence" value="ECO:0007669"/>
    <property type="project" value="UniProtKB-SubCell"/>
</dbReference>
<name>A0A8I1MYK0_THIA3</name>
<dbReference type="Proteomes" id="UP000664800">
    <property type="component" value="Unassembled WGS sequence"/>
</dbReference>
<keyword evidence="3 5" id="KW-1133">Transmembrane helix</keyword>
<evidence type="ECO:0000256" key="1">
    <source>
        <dbReference type="ARBA" id="ARBA00004141"/>
    </source>
</evidence>
<feature type="transmembrane region" description="Helical" evidence="5">
    <location>
        <begin position="146"/>
        <end position="174"/>
    </location>
</feature>
<evidence type="ECO:0000256" key="2">
    <source>
        <dbReference type="ARBA" id="ARBA00022692"/>
    </source>
</evidence>
<dbReference type="PANTHER" id="PTHR43483:SF3">
    <property type="entry name" value="MEMBRANE TRANSPORTER PROTEIN HI_0806-RELATED"/>
    <property type="match status" value="1"/>
</dbReference>
<proteinExistence type="inferred from homology"/>
<dbReference type="Pfam" id="PF01925">
    <property type="entry name" value="TauE"/>
    <property type="match status" value="1"/>
</dbReference>
<comment type="subcellular location">
    <subcellularLocation>
        <location evidence="5">Cell membrane</location>
        <topology evidence="5">Multi-pass membrane protein</topology>
    </subcellularLocation>
    <subcellularLocation>
        <location evidence="1">Membrane</location>
        <topology evidence="1">Multi-pass membrane protein</topology>
    </subcellularLocation>
</comment>